<dbReference type="InterPro" id="IPR029035">
    <property type="entry name" value="DHS-like_NAD/FAD-binding_dom"/>
</dbReference>
<feature type="region of interest" description="Disordered" evidence="9">
    <location>
        <begin position="1"/>
        <end position="64"/>
    </location>
</feature>
<sequence>MAAATVAAVPSAVKKEDPAAIVDLSSDEDADSTSRDSKHADYLKTDASINDRKSEDLDEDDTSSLTEDIVNLSEIEEFEYAKTTGPDLCTVEEAQEFRSRLHEIGIDQFIRETITKKAISAKKLCTAFGIRIPAGLFDVETDESYYPFLGLAITREFARRPRLEQYTNIDHAANLLQTAKNIVVITGAGISTSLGIPDFRSKNTGFYAKLQDHGYEDPQEVFDIHHFDEDPSTFYKLAGDILPDMCKWTPTHEFIHLLQQKDKLLTNYTQNIDNLESQAGILSEKLIQCHGSFATATCRKCDYKVPGEEIFNDIRHQKVSECPRCVETLKAPQRSGVLKRKRSSNSHGGKGKRRKSSEEDHDSDGDYDIPQPGVMKPDIIFFGEGLPKEFFSRLKEQDTKKVDLLIVIGTSMQVAPVSEIPQIIPKDVPQIYISRDPVKHINFDIQLLGDCDVVVGELCRRANWELKHKMHPPGQQVDITPFKSNSGHGNGCSWTIKARK</sequence>
<organism evidence="11 12">
    <name type="scientific">Patellaria atrata CBS 101060</name>
    <dbReference type="NCBI Taxonomy" id="1346257"/>
    <lineage>
        <taxon>Eukaryota</taxon>
        <taxon>Fungi</taxon>
        <taxon>Dikarya</taxon>
        <taxon>Ascomycota</taxon>
        <taxon>Pezizomycotina</taxon>
        <taxon>Dothideomycetes</taxon>
        <taxon>Dothideomycetes incertae sedis</taxon>
        <taxon>Patellariales</taxon>
        <taxon>Patellariaceae</taxon>
        <taxon>Patellaria</taxon>
    </lineage>
</organism>
<evidence type="ECO:0000256" key="8">
    <source>
        <dbReference type="SAM" id="Coils"/>
    </source>
</evidence>
<reference evidence="11" key="1">
    <citation type="journal article" date="2020" name="Stud. Mycol.">
        <title>101 Dothideomycetes genomes: a test case for predicting lifestyles and emergence of pathogens.</title>
        <authorList>
            <person name="Haridas S."/>
            <person name="Albert R."/>
            <person name="Binder M."/>
            <person name="Bloem J."/>
            <person name="Labutti K."/>
            <person name="Salamov A."/>
            <person name="Andreopoulos B."/>
            <person name="Baker S."/>
            <person name="Barry K."/>
            <person name="Bills G."/>
            <person name="Bluhm B."/>
            <person name="Cannon C."/>
            <person name="Castanera R."/>
            <person name="Culley D."/>
            <person name="Daum C."/>
            <person name="Ezra D."/>
            <person name="Gonzalez J."/>
            <person name="Henrissat B."/>
            <person name="Kuo A."/>
            <person name="Liang C."/>
            <person name="Lipzen A."/>
            <person name="Lutzoni F."/>
            <person name="Magnuson J."/>
            <person name="Mondo S."/>
            <person name="Nolan M."/>
            <person name="Ohm R."/>
            <person name="Pangilinan J."/>
            <person name="Park H.-J."/>
            <person name="Ramirez L."/>
            <person name="Alfaro M."/>
            <person name="Sun H."/>
            <person name="Tritt A."/>
            <person name="Yoshinaga Y."/>
            <person name="Zwiers L.-H."/>
            <person name="Turgeon B."/>
            <person name="Goodwin S."/>
            <person name="Spatafora J."/>
            <person name="Crous P."/>
            <person name="Grigoriev I."/>
        </authorList>
    </citation>
    <scope>NUCLEOTIDE SEQUENCE</scope>
    <source>
        <strain evidence="11">CBS 101060</strain>
    </source>
</reference>
<dbReference type="EMBL" id="MU006090">
    <property type="protein sequence ID" value="KAF2842365.1"/>
    <property type="molecule type" value="Genomic_DNA"/>
</dbReference>
<evidence type="ECO:0000256" key="6">
    <source>
        <dbReference type="ARBA" id="ARBA00023027"/>
    </source>
</evidence>
<dbReference type="Gene3D" id="3.40.50.1220">
    <property type="entry name" value="TPP-binding domain"/>
    <property type="match status" value="1"/>
</dbReference>
<gene>
    <name evidence="11" type="ORF">M501DRAFT_998647</name>
</gene>
<dbReference type="OrthoDB" id="420264at2759"/>
<dbReference type="Gene3D" id="3.30.1600.10">
    <property type="entry name" value="SIR2/SIRT2 'Small Domain"/>
    <property type="match status" value="1"/>
</dbReference>
<feature type="compositionally biased region" description="Low complexity" evidence="9">
    <location>
        <begin position="1"/>
        <end position="12"/>
    </location>
</feature>
<dbReference type="SUPFAM" id="SSF52467">
    <property type="entry name" value="DHS-like NAD/FAD-binding domain"/>
    <property type="match status" value="1"/>
</dbReference>
<evidence type="ECO:0000256" key="2">
    <source>
        <dbReference type="ARBA" id="ARBA00006924"/>
    </source>
</evidence>
<evidence type="ECO:0000256" key="4">
    <source>
        <dbReference type="ARBA" id="ARBA00022723"/>
    </source>
</evidence>
<dbReference type="PANTHER" id="PTHR11085:SF9">
    <property type="entry name" value="NAD-DEPENDENT PROTEIN DEACETYLASE SIRTUIN-1"/>
    <property type="match status" value="1"/>
</dbReference>
<dbReference type="PROSITE" id="PS50305">
    <property type="entry name" value="SIRTUIN"/>
    <property type="match status" value="1"/>
</dbReference>
<protein>
    <submittedName>
        <fullName evidence="11">SIR2-domain-containing protein</fullName>
    </submittedName>
</protein>
<feature type="binding site" evidence="7">
    <location>
        <position position="298"/>
    </location>
    <ligand>
        <name>Zn(2+)</name>
        <dbReference type="ChEBI" id="CHEBI:29105"/>
    </ligand>
</feature>
<dbReference type="GO" id="GO:0070403">
    <property type="term" value="F:NAD+ binding"/>
    <property type="evidence" value="ECO:0007669"/>
    <property type="project" value="InterPro"/>
</dbReference>
<evidence type="ECO:0000256" key="1">
    <source>
        <dbReference type="ARBA" id="ARBA00001947"/>
    </source>
</evidence>
<dbReference type="AlphaFoldDB" id="A0A9P4SH21"/>
<evidence type="ECO:0000256" key="7">
    <source>
        <dbReference type="PROSITE-ProRule" id="PRU00236"/>
    </source>
</evidence>
<dbReference type="Pfam" id="PF02146">
    <property type="entry name" value="SIR2"/>
    <property type="match status" value="1"/>
</dbReference>
<dbReference type="GO" id="GO:0046970">
    <property type="term" value="F:histone H4K16 deacetylase activity, NAD-dependent"/>
    <property type="evidence" value="ECO:0007669"/>
    <property type="project" value="TreeGrafter"/>
</dbReference>
<dbReference type="InterPro" id="IPR026590">
    <property type="entry name" value="Ssirtuin_cat_dom"/>
</dbReference>
<evidence type="ECO:0000256" key="9">
    <source>
        <dbReference type="SAM" id="MobiDB-lite"/>
    </source>
</evidence>
<feature type="binding site" evidence="7">
    <location>
        <position position="325"/>
    </location>
    <ligand>
        <name>Zn(2+)</name>
        <dbReference type="ChEBI" id="CHEBI:29105"/>
    </ligand>
</feature>
<dbReference type="GO" id="GO:0005634">
    <property type="term" value="C:nucleus"/>
    <property type="evidence" value="ECO:0007669"/>
    <property type="project" value="TreeGrafter"/>
</dbReference>
<comment type="caution">
    <text evidence="11">The sequence shown here is derived from an EMBL/GenBank/DDBJ whole genome shotgun (WGS) entry which is preliminary data.</text>
</comment>
<evidence type="ECO:0000313" key="12">
    <source>
        <dbReference type="Proteomes" id="UP000799429"/>
    </source>
</evidence>
<feature type="binding site" evidence="7">
    <location>
        <position position="322"/>
    </location>
    <ligand>
        <name>Zn(2+)</name>
        <dbReference type="ChEBI" id="CHEBI:29105"/>
    </ligand>
</feature>
<keyword evidence="5 7" id="KW-0862">Zinc</keyword>
<name>A0A9P4SH21_9PEZI</name>
<feature type="domain" description="Deacetylase sirtuin-type" evidence="10">
    <location>
        <begin position="162"/>
        <end position="465"/>
    </location>
</feature>
<keyword evidence="3" id="KW-0808">Transferase</keyword>
<keyword evidence="12" id="KW-1185">Reference proteome</keyword>
<proteinExistence type="inferred from homology"/>
<feature type="coiled-coil region" evidence="8">
    <location>
        <begin position="258"/>
        <end position="285"/>
    </location>
</feature>
<keyword evidence="6" id="KW-0520">NAD</keyword>
<feature type="region of interest" description="Disordered" evidence="9">
    <location>
        <begin position="333"/>
        <end position="372"/>
    </location>
</feature>
<evidence type="ECO:0000259" key="10">
    <source>
        <dbReference type="PROSITE" id="PS50305"/>
    </source>
</evidence>
<dbReference type="Proteomes" id="UP000799429">
    <property type="component" value="Unassembled WGS sequence"/>
</dbReference>
<dbReference type="InterPro" id="IPR026591">
    <property type="entry name" value="Sirtuin_cat_small_dom_sf"/>
</dbReference>
<dbReference type="GO" id="GO:0046872">
    <property type="term" value="F:metal ion binding"/>
    <property type="evidence" value="ECO:0007669"/>
    <property type="project" value="UniProtKB-KW"/>
</dbReference>
<dbReference type="InterPro" id="IPR050134">
    <property type="entry name" value="NAD-dep_sirtuin_deacylases"/>
</dbReference>
<evidence type="ECO:0000256" key="3">
    <source>
        <dbReference type="ARBA" id="ARBA00022679"/>
    </source>
</evidence>
<dbReference type="InterPro" id="IPR003000">
    <property type="entry name" value="Sirtuin"/>
</dbReference>
<comment type="similarity">
    <text evidence="2">Belongs to the sirtuin family. Class I subfamily.</text>
</comment>
<keyword evidence="4 7" id="KW-0479">Metal-binding</keyword>
<feature type="compositionally biased region" description="Basic residues" evidence="9">
    <location>
        <begin position="337"/>
        <end position="355"/>
    </location>
</feature>
<feature type="region of interest" description="Disordered" evidence="9">
    <location>
        <begin position="475"/>
        <end position="500"/>
    </location>
</feature>
<evidence type="ECO:0000256" key="5">
    <source>
        <dbReference type="ARBA" id="ARBA00022833"/>
    </source>
</evidence>
<feature type="active site" description="Proton acceptor" evidence="7">
    <location>
        <position position="290"/>
    </location>
</feature>
<feature type="binding site" evidence="7">
    <location>
        <position position="301"/>
    </location>
    <ligand>
        <name>Zn(2+)</name>
        <dbReference type="ChEBI" id="CHEBI:29105"/>
    </ligand>
</feature>
<evidence type="ECO:0000313" key="11">
    <source>
        <dbReference type="EMBL" id="KAF2842365.1"/>
    </source>
</evidence>
<keyword evidence="8" id="KW-0175">Coiled coil</keyword>
<accession>A0A9P4SH21</accession>
<dbReference type="PANTHER" id="PTHR11085">
    <property type="entry name" value="NAD-DEPENDENT PROTEIN DEACYLASE SIRTUIN-5, MITOCHONDRIAL-RELATED"/>
    <property type="match status" value="1"/>
</dbReference>
<comment type="cofactor">
    <cofactor evidence="1">
        <name>Zn(2+)</name>
        <dbReference type="ChEBI" id="CHEBI:29105"/>
    </cofactor>
</comment>
<feature type="compositionally biased region" description="Basic and acidic residues" evidence="9">
    <location>
        <begin position="32"/>
        <end position="55"/>
    </location>
</feature>